<dbReference type="Proteomes" id="UP000321901">
    <property type="component" value="Unassembled WGS sequence"/>
</dbReference>
<feature type="binding site" evidence="9">
    <location>
        <begin position="89"/>
        <end position="92"/>
    </location>
    <ligand>
        <name>5-phospho-alpha-D-ribose 1-diphosphate</name>
        <dbReference type="ChEBI" id="CHEBI:58017"/>
    </ligand>
</feature>
<feature type="domain" description="Glycosyl transferase family 3" evidence="10">
    <location>
        <begin position="73"/>
        <end position="322"/>
    </location>
</feature>
<accession>A0A511Z9S0</accession>
<dbReference type="RefSeq" id="WP_147058804.1">
    <property type="nucleotide sequence ID" value="NZ_BJYL01000033.1"/>
</dbReference>
<comment type="pathway">
    <text evidence="1 9">Amino-acid biosynthesis; L-tryptophan biosynthesis; L-tryptophan from chorismate: step 2/5.</text>
</comment>
<feature type="binding site" evidence="9">
    <location>
        <position position="224"/>
    </location>
    <ligand>
        <name>Mg(2+)</name>
        <dbReference type="ChEBI" id="CHEBI:18420"/>
        <label>2</label>
    </ligand>
</feature>
<dbReference type="EMBL" id="BJYL01000033">
    <property type="protein sequence ID" value="GEN84184.1"/>
    <property type="molecule type" value="Genomic_DNA"/>
</dbReference>
<feature type="binding site" evidence="9">
    <location>
        <position position="91"/>
    </location>
    <ligand>
        <name>Mg(2+)</name>
        <dbReference type="ChEBI" id="CHEBI:18420"/>
        <label>1</label>
    </ligand>
</feature>
<evidence type="ECO:0000256" key="3">
    <source>
        <dbReference type="ARBA" id="ARBA00022676"/>
    </source>
</evidence>
<comment type="cofactor">
    <cofactor evidence="9">
        <name>Mg(2+)</name>
        <dbReference type="ChEBI" id="CHEBI:18420"/>
    </cofactor>
    <text evidence="9">Binds 2 magnesium ions per monomer.</text>
</comment>
<dbReference type="NCBIfam" id="TIGR01245">
    <property type="entry name" value="trpD"/>
    <property type="match status" value="1"/>
</dbReference>
<sequence length="343" mass="36454">MKSYTRIVEEKQHLRFEEMEDAANQLFAANANVMEIANFLVALAQKGETASEVAALASVMRKHAIPLDIPEARYLDNCGTGGDGSNSFNISTTSAFVLAGAGVKVAKHGNRKISSAAGSHDVLDGLGIHSNFTTEDMSRMLEKEGLAFIFAPVVHPKMKKIGEARRKIGKPTIFNLVGPLTNPVPLLTQFTGINRPDFLMEYASVLRMLGRDRAIVVSGAGGMDEASLAGQNSFVLMDKGDLIPFTLTAEDVGLVHAPLSAIRGGTAEENAGIIREVLKGKRGPRFDTVVLNAGIGLFANGMAGAIKEGIGIATDSILSGKAFQKLEAVVSFSAEIEQEAVVR</sequence>
<dbReference type="InterPro" id="IPR000312">
    <property type="entry name" value="Glycosyl_Trfase_fam3"/>
</dbReference>
<dbReference type="AlphaFoldDB" id="A0A511Z9S0"/>
<feature type="binding site" evidence="9">
    <location>
        <position position="79"/>
    </location>
    <ligand>
        <name>anthranilate</name>
        <dbReference type="ChEBI" id="CHEBI:16567"/>
        <label>1</label>
    </ligand>
</feature>
<reference evidence="12 13" key="1">
    <citation type="submission" date="2019-07" db="EMBL/GenBank/DDBJ databases">
        <title>Whole genome shotgun sequence of Sporosarcina luteola NBRC 105378.</title>
        <authorList>
            <person name="Hosoyama A."/>
            <person name="Uohara A."/>
            <person name="Ohji S."/>
            <person name="Ichikawa N."/>
        </authorList>
    </citation>
    <scope>NUCLEOTIDE SEQUENCE [LARGE SCALE GENOMIC DNA]</scope>
    <source>
        <strain evidence="12 13">NBRC 105378</strain>
    </source>
</reference>
<keyword evidence="2 9" id="KW-0028">Amino-acid biosynthesis</keyword>
<comment type="similarity">
    <text evidence="9">Belongs to the anthranilate phosphoribosyltransferase family.</text>
</comment>
<keyword evidence="4 9" id="KW-0808">Transferase</keyword>
<comment type="catalytic activity">
    <reaction evidence="7 9">
        <text>N-(5-phospho-beta-D-ribosyl)anthranilate + diphosphate = 5-phospho-alpha-D-ribose 1-diphosphate + anthranilate</text>
        <dbReference type="Rhea" id="RHEA:11768"/>
        <dbReference type="ChEBI" id="CHEBI:16567"/>
        <dbReference type="ChEBI" id="CHEBI:18277"/>
        <dbReference type="ChEBI" id="CHEBI:33019"/>
        <dbReference type="ChEBI" id="CHEBI:58017"/>
        <dbReference type="EC" id="2.4.2.18"/>
    </reaction>
</comment>
<feature type="binding site" evidence="9">
    <location>
        <position position="225"/>
    </location>
    <ligand>
        <name>Mg(2+)</name>
        <dbReference type="ChEBI" id="CHEBI:18420"/>
        <label>2</label>
    </ligand>
</feature>
<name>A0A511Z9S0_9BACL</name>
<feature type="binding site" evidence="9">
    <location>
        <position position="110"/>
    </location>
    <ligand>
        <name>anthranilate</name>
        <dbReference type="ChEBI" id="CHEBI:16567"/>
        <label>1</label>
    </ligand>
</feature>
<dbReference type="Gene3D" id="3.40.1030.10">
    <property type="entry name" value="Nucleoside phosphorylase/phosphoribosyltransferase catalytic domain"/>
    <property type="match status" value="1"/>
</dbReference>
<gene>
    <name evidence="9 12" type="primary">trpD</name>
    <name evidence="12" type="ORF">SLU01_24960</name>
</gene>
<feature type="binding site" evidence="9">
    <location>
        <position position="79"/>
    </location>
    <ligand>
        <name>5-phospho-alpha-D-ribose 1-diphosphate</name>
        <dbReference type="ChEBI" id="CHEBI:58017"/>
    </ligand>
</feature>
<organism evidence="12 13">
    <name type="scientific">Sporosarcina luteola</name>
    <dbReference type="NCBI Taxonomy" id="582850"/>
    <lineage>
        <taxon>Bacteria</taxon>
        <taxon>Bacillati</taxon>
        <taxon>Bacillota</taxon>
        <taxon>Bacilli</taxon>
        <taxon>Bacillales</taxon>
        <taxon>Caryophanaceae</taxon>
        <taxon>Sporosarcina</taxon>
    </lineage>
</organism>
<evidence type="ECO:0000256" key="6">
    <source>
        <dbReference type="ARBA" id="ARBA00023141"/>
    </source>
</evidence>
<feature type="binding site" evidence="9">
    <location>
        <position position="119"/>
    </location>
    <ligand>
        <name>5-phospho-alpha-D-ribose 1-diphosphate</name>
        <dbReference type="ChEBI" id="CHEBI:58017"/>
    </ligand>
</feature>
<dbReference type="InterPro" id="IPR005940">
    <property type="entry name" value="Anthranilate_Pribosyl_Tfrase"/>
</dbReference>
<dbReference type="GO" id="GO:0000162">
    <property type="term" value="P:L-tryptophan biosynthetic process"/>
    <property type="evidence" value="ECO:0007669"/>
    <property type="project" value="UniProtKB-UniRule"/>
</dbReference>
<dbReference type="Pfam" id="PF00591">
    <property type="entry name" value="Glycos_transf_3"/>
    <property type="match status" value="1"/>
</dbReference>
<keyword evidence="5 9" id="KW-0822">Tryptophan biosynthesis</keyword>
<dbReference type="PANTHER" id="PTHR43285:SF2">
    <property type="entry name" value="ANTHRANILATE PHOSPHORIBOSYLTRANSFERASE"/>
    <property type="match status" value="1"/>
</dbReference>
<keyword evidence="9" id="KW-0460">Magnesium</keyword>
<dbReference type="InterPro" id="IPR036320">
    <property type="entry name" value="Glycosyl_Trfase_fam3_N_dom_sf"/>
</dbReference>
<dbReference type="PANTHER" id="PTHR43285">
    <property type="entry name" value="ANTHRANILATE PHOSPHORIBOSYLTRANSFERASE"/>
    <property type="match status" value="1"/>
</dbReference>
<dbReference type="UniPathway" id="UPA00035">
    <property type="reaction ID" value="UER00041"/>
</dbReference>
<evidence type="ECO:0000256" key="7">
    <source>
        <dbReference type="ARBA" id="ARBA00052328"/>
    </source>
</evidence>
<dbReference type="GO" id="GO:0005829">
    <property type="term" value="C:cytosol"/>
    <property type="evidence" value="ECO:0007669"/>
    <property type="project" value="TreeGrafter"/>
</dbReference>
<evidence type="ECO:0000256" key="1">
    <source>
        <dbReference type="ARBA" id="ARBA00004907"/>
    </source>
</evidence>
<feature type="binding site" evidence="9">
    <location>
        <position position="87"/>
    </location>
    <ligand>
        <name>5-phospho-alpha-D-ribose 1-diphosphate</name>
        <dbReference type="ChEBI" id="CHEBI:58017"/>
    </ligand>
</feature>
<comment type="subunit">
    <text evidence="9">Homodimer.</text>
</comment>
<evidence type="ECO:0000313" key="12">
    <source>
        <dbReference type="EMBL" id="GEN84184.1"/>
    </source>
</evidence>
<comment type="function">
    <text evidence="9">Catalyzes the transfer of the phosphoribosyl group of 5-phosphorylribose-1-pyrophosphate (PRPP) to anthranilate to yield N-(5'-phosphoribosyl)-anthranilate (PRA).</text>
</comment>
<feature type="binding site" evidence="9">
    <location>
        <begin position="82"/>
        <end position="83"/>
    </location>
    <ligand>
        <name>5-phospho-alpha-D-ribose 1-diphosphate</name>
        <dbReference type="ChEBI" id="CHEBI:58017"/>
    </ligand>
</feature>
<dbReference type="InterPro" id="IPR017459">
    <property type="entry name" value="Glycosyl_Trfase_fam3_N_dom"/>
</dbReference>
<comment type="similarity">
    <text evidence="8">In the C-terminal section; belongs to the anthranilate phosphoribosyltransferase family.</text>
</comment>
<feature type="binding site" evidence="9">
    <location>
        <begin position="107"/>
        <end position="115"/>
    </location>
    <ligand>
        <name>5-phospho-alpha-D-ribose 1-diphosphate</name>
        <dbReference type="ChEBI" id="CHEBI:58017"/>
    </ligand>
</feature>
<protein>
    <recommendedName>
        <fullName evidence="9">Anthranilate phosphoribosyltransferase</fullName>
        <ecNumber evidence="9">2.4.2.18</ecNumber>
    </recommendedName>
</protein>
<proteinExistence type="inferred from homology"/>
<evidence type="ECO:0000259" key="11">
    <source>
        <dbReference type="Pfam" id="PF02885"/>
    </source>
</evidence>
<dbReference type="GO" id="GO:0000287">
    <property type="term" value="F:magnesium ion binding"/>
    <property type="evidence" value="ECO:0007669"/>
    <property type="project" value="UniProtKB-UniRule"/>
</dbReference>
<dbReference type="InterPro" id="IPR035902">
    <property type="entry name" value="Nuc_phospho_transferase"/>
</dbReference>
<evidence type="ECO:0000256" key="8">
    <source>
        <dbReference type="ARBA" id="ARBA00061188"/>
    </source>
</evidence>
<evidence type="ECO:0000256" key="9">
    <source>
        <dbReference type="HAMAP-Rule" id="MF_00211"/>
    </source>
</evidence>
<evidence type="ECO:0000256" key="5">
    <source>
        <dbReference type="ARBA" id="ARBA00022822"/>
    </source>
</evidence>
<feature type="binding site" evidence="9">
    <location>
        <position position="225"/>
    </location>
    <ligand>
        <name>Mg(2+)</name>
        <dbReference type="ChEBI" id="CHEBI:18420"/>
        <label>1</label>
    </ligand>
</feature>
<dbReference type="FunFam" id="3.40.1030.10:FF:000002">
    <property type="entry name" value="Anthranilate phosphoribosyltransferase"/>
    <property type="match status" value="1"/>
</dbReference>
<dbReference type="HAMAP" id="MF_00211">
    <property type="entry name" value="TrpD"/>
    <property type="match status" value="1"/>
</dbReference>
<feature type="domain" description="Glycosyl transferase family 3 N-terminal" evidence="11">
    <location>
        <begin position="6"/>
        <end position="64"/>
    </location>
</feature>
<feature type="binding site" evidence="9">
    <location>
        <position position="165"/>
    </location>
    <ligand>
        <name>anthranilate</name>
        <dbReference type="ChEBI" id="CHEBI:16567"/>
        <label>2</label>
    </ligand>
</feature>
<evidence type="ECO:0000256" key="4">
    <source>
        <dbReference type="ARBA" id="ARBA00022679"/>
    </source>
</evidence>
<evidence type="ECO:0000259" key="10">
    <source>
        <dbReference type="Pfam" id="PF00591"/>
    </source>
</evidence>
<dbReference type="Gene3D" id="1.20.970.10">
    <property type="entry name" value="Transferase, Pyrimidine Nucleoside Phosphorylase, Chain C"/>
    <property type="match status" value="1"/>
</dbReference>
<keyword evidence="9" id="KW-0479">Metal-binding</keyword>
<evidence type="ECO:0000313" key="13">
    <source>
        <dbReference type="Proteomes" id="UP000321901"/>
    </source>
</evidence>
<keyword evidence="13" id="KW-1185">Reference proteome</keyword>
<dbReference type="OrthoDB" id="9806430at2"/>
<comment type="caution">
    <text evidence="12">The sequence shown here is derived from an EMBL/GenBank/DDBJ whole genome shotgun (WGS) entry which is preliminary data.</text>
</comment>
<keyword evidence="6 9" id="KW-0057">Aromatic amino acid biosynthesis</keyword>
<evidence type="ECO:0000256" key="2">
    <source>
        <dbReference type="ARBA" id="ARBA00022605"/>
    </source>
</evidence>
<dbReference type="EC" id="2.4.2.18" evidence="9"/>
<comment type="caution">
    <text evidence="9">Lacks conserved residue(s) required for the propagation of feature annotation.</text>
</comment>
<dbReference type="GO" id="GO:0004048">
    <property type="term" value="F:anthranilate phosphoribosyltransferase activity"/>
    <property type="evidence" value="ECO:0007669"/>
    <property type="project" value="UniProtKB-UniRule"/>
</dbReference>
<dbReference type="SUPFAM" id="SSF47648">
    <property type="entry name" value="Nucleoside phosphorylase/phosphoribosyltransferase N-terminal domain"/>
    <property type="match status" value="1"/>
</dbReference>
<dbReference type="Pfam" id="PF02885">
    <property type="entry name" value="Glycos_trans_3N"/>
    <property type="match status" value="1"/>
</dbReference>
<dbReference type="SUPFAM" id="SSF52418">
    <property type="entry name" value="Nucleoside phosphorylase/phosphoribosyltransferase catalytic domain"/>
    <property type="match status" value="1"/>
</dbReference>
<keyword evidence="3 9" id="KW-0328">Glycosyltransferase</keyword>